<evidence type="ECO:0000259" key="5">
    <source>
        <dbReference type="Pfam" id="PF13249"/>
    </source>
</evidence>
<dbReference type="GO" id="GO:0016104">
    <property type="term" value="P:triterpenoid biosynthetic process"/>
    <property type="evidence" value="ECO:0007669"/>
    <property type="project" value="InterPro"/>
</dbReference>
<comment type="caution">
    <text evidence="6">The sequence shown here is derived from an EMBL/GenBank/DDBJ whole genome shotgun (WGS) entry which is preliminary data.</text>
</comment>
<reference evidence="6" key="2">
    <citation type="journal article" date="2024" name="Plant">
        <title>Genomic evolution and insights into agronomic trait innovations of Sesamum species.</title>
        <authorList>
            <person name="Miao H."/>
            <person name="Wang L."/>
            <person name="Qu L."/>
            <person name="Liu H."/>
            <person name="Sun Y."/>
            <person name="Le M."/>
            <person name="Wang Q."/>
            <person name="Wei S."/>
            <person name="Zheng Y."/>
            <person name="Lin W."/>
            <person name="Duan Y."/>
            <person name="Cao H."/>
            <person name="Xiong S."/>
            <person name="Wang X."/>
            <person name="Wei L."/>
            <person name="Li C."/>
            <person name="Ma Q."/>
            <person name="Ju M."/>
            <person name="Zhao R."/>
            <person name="Li G."/>
            <person name="Mu C."/>
            <person name="Tian Q."/>
            <person name="Mei H."/>
            <person name="Zhang T."/>
            <person name="Gao T."/>
            <person name="Zhang H."/>
        </authorList>
    </citation>
    <scope>NUCLEOTIDE SEQUENCE</scope>
    <source>
        <strain evidence="6">G02</strain>
    </source>
</reference>
<dbReference type="InterPro" id="IPR032697">
    <property type="entry name" value="SQ_cyclase_N"/>
</dbReference>
<dbReference type="PANTHER" id="PTHR11764">
    <property type="entry name" value="TERPENE CYCLASE/MUTASE FAMILY MEMBER"/>
    <property type="match status" value="1"/>
</dbReference>
<dbReference type="InterPro" id="IPR032696">
    <property type="entry name" value="SQ_cyclase_C"/>
</dbReference>
<dbReference type="InterPro" id="IPR018333">
    <property type="entry name" value="Squalene_cyclase"/>
</dbReference>
<evidence type="ECO:0000259" key="4">
    <source>
        <dbReference type="Pfam" id="PF13243"/>
    </source>
</evidence>
<feature type="domain" description="Squalene cyclase N-terminal" evidence="5">
    <location>
        <begin position="27"/>
        <end position="224"/>
    </location>
</feature>
<dbReference type="EMBL" id="JACGWJ010000014">
    <property type="protein sequence ID" value="KAL0374666.1"/>
    <property type="molecule type" value="Genomic_DNA"/>
</dbReference>
<protein>
    <submittedName>
        <fullName evidence="6">Lupeol synthase</fullName>
    </submittedName>
</protein>
<keyword evidence="3" id="KW-0413">Isomerase</keyword>
<name>A0AAW2R4T6_SESRA</name>
<dbReference type="InterPro" id="IPR008930">
    <property type="entry name" value="Terpenoid_cyclase/PrenylTrfase"/>
</dbReference>
<evidence type="ECO:0000256" key="3">
    <source>
        <dbReference type="ARBA" id="ARBA00023235"/>
    </source>
</evidence>
<dbReference type="GO" id="GO:0005811">
    <property type="term" value="C:lipid droplet"/>
    <property type="evidence" value="ECO:0007669"/>
    <property type="project" value="InterPro"/>
</dbReference>
<organism evidence="6">
    <name type="scientific">Sesamum radiatum</name>
    <name type="common">Black benniseed</name>
    <dbReference type="NCBI Taxonomy" id="300843"/>
    <lineage>
        <taxon>Eukaryota</taxon>
        <taxon>Viridiplantae</taxon>
        <taxon>Streptophyta</taxon>
        <taxon>Embryophyta</taxon>
        <taxon>Tracheophyta</taxon>
        <taxon>Spermatophyta</taxon>
        <taxon>Magnoliopsida</taxon>
        <taxon>eudicotyledons</taxon>
        <taxon>Gunneridae</taxon>
        <taxon>Pentapetalae</taxon>
        <taxon>asterids</taxon>
        <taxon>lamiids</taxon>
        <taxon>Lamiales</taxon>
        <taxon>Pedaliaceae</taxon>
        <taxon>Sesamum</taxon>
    </lineage>
</organism>
<dbReference type="FunFam" id="1.50.10.20:FF:000002">
    <property type="entry name" value="Terpene cyclase/mutase family member"/>
    <property type="match status" value="1"/>
</dbReference>
<dbReference type="Gene3D" id="1.50.10.20">
    <property type="match status" value="1"/>
</dbReference>
<evidence type="ECO:0000256" key="1">
    <source>
        <dbReference type="ARBA" id="ARBA00009755"/>
    </source>
</evidence>
<dbReference type="Pfam" id="PF13243">
    <property type="entry name" value="SQHop_cyclase_C"/>
    <property type="match status" value="1"/>
</dbReference>
<evidence type="ECO:0000313" key="6">
    <source>
        <dbReference type="EMBL" id="KAL0374666.1"/>
    </source>
</evidence>
<gene>
    <name evidence="6" type="ORF">Sradi_3382300</name>
</gene>
<sequence length="434" mass="49243">FWECTSGTAAIRCPRSSGCSRSSSLFIQNEDGGWGLHIEGHSTMFGSILNYVALRLLGEDGEDGRNGQMAGARKWILDHGGAIAIPSWGKFWLSVLGVYEWDGCNPMPPELWLLPKFFPIHPGMMCCYCRLVYMPMSYLYGKRFVGTITGLVRSLRLEIYNESYHEINWNRTRNNCAKEDLYYPHPFIQDMLWGFLHYFVEPVLKRWPFSKLRDKALGIAMEHVHYEDKSSRYICIGNVEKVLCLLACWVEDPNSDAYKSHLARLPDSYWVAEDGMKIQALGSQTWTASLSIQAILSADLAEEYGPTLRKAHDFVKASQVLDNPPGDFHKMYRHICKGAWTFVTRDHGWQVSDCTAEGLKAALLLSQMPPKLVGDEMEIERLFDAVNVVLSLQSANGGLSAWEPIRAQRWLEVRRMHIISNPSSKSFQEAASDA</sequence>
<dbReference type="SUPFAM" id="SSF48239">
    <property type="entry name" value="Terpenoid cyclases/Protein prenyltransferases"/>
    <property type="match status" value="2"/>
</dbReference>
<proteinExistence type="inferred from homology"/>
<comment type="similarity">
    <text evidence="1">Belongs to the terpene cyclase/mutase family.</text>
</comment>
<dbReference type="PANTHER" id="PTHR11764:SF19">
    <property type="entry name" value="TERPENE CYCLASE_MUTASE FAMILY MEMBER"/>
    <property type="match status" value="1"/>
</dbReference>
<keyword evidence="2" id="KW-0677">Repeat</keyword>
<dbReference type="NCBIfam" id="TIGR01787">
    <property type="entry name" value="squalene_cyclas"/>
    <property type="match status" value="1"/>
</dbReference>
<dbReference type="AlphaFoldDB" id="A0AAW2R4T6"/>
<feature type="non-terminal residue" evidence="6">
    <location>
        <position position="1"/>
    </location>
</feature>
<feature type="domain" description="Squalene cyclase C-terminal" evidence="4">
    <location>
        <begin position="283"/>
        <end position="403"/>
    </location>
</feature>
<reference evidence="6" key="1">
    <citation type="submission" date="2020-06" db="EMBL/GenBank/DDBJ databases">
        <authorList>
            <person name="Li T."/>
            <person name="Hu X."/>
            <person name="Zhang T."/>
            <person name="Song X."/>
            <person name="Zhang H."/>
            <person name="Dai N."/>
            <person name="Sheng W."/>
            <person name="Hou X."/>
            <person name="Wei L."/>
        </authorList>
    </citation>
    <scope>NUCLEOTIDE SEQUENCE</scope>
    <source>
        <strain evidence="6">G02</strain>
        <tissue evidence="6">Leaf</tissue>
    </source>
</reference>
<accession>A0AAW2R4T6</accession>
<evidence type="ECO:0000256" key="2">
    <source>
        <dbReference type="ARBA" id="ARBA00022737"/>
    </source>
</evidence>
<dbReference type="Pfam" id="PF13249">
    <property type="entry name" value="SQHop_cyclase_N"/>
    <property type="match status" value="1"/>
</dbReference>
<dbReference type="GO" id="GO:0031559">
    <property type="term" value="F:oxidosqualene cyclase activity"/>
    <property type="evidence" value="ECO:0007669"/>
    <property type="project" value="UniProtKB-ARBA"/>
</dbReference>